<feature type="domain" description="HTH asnC-type" evidence="4">
    <location>
        <begin position="5"/>
        <end position="68"/>
    </location>
</feature>
<dbReference type="InterPro" id="IPR036388">
    <property type="entry name" value="WH-like_DNA-bd_sf"/>
</dbReference>
<dbReference type="SUPFAM" id="SSF46785">
    <property type="entry name" value="Winged helix' DNA-binding domain"/>
    <property type="match status" value="1"/>
</dbReference>
<dbReference type="GeneID" id="29828373"/>
<dbReference type="PATRIC" id="fig|1855411.3.peg.357"/>
<feature type="domain" description="RCK C-terminal" evidence="5">
    <location>
        <begin position="161"/>
        <end position="247"/>
    </location>
</feature>
<keyword evidence="2" id="KW-0238">DNA-binding</keyword>
<dbReference type="InterPro" id="IPR036390">
    <property type="entry name" value="WH_DNA-bd_sf"/>
</dbReference>
<proteinExistence type="predicted"/>
<dbReference type="InterPro" id="IPR019888">
    <property type="entry name" value="Tscrpt_reg_AsnC-like"/>
</dbReference>
<dbReference type="InterPro" id="IPR000485">
    <property type="entry name" value="AsnC-type_HTH_dom"/>
</dbReference>
<dbReference type="PANTHER" id="PTHR30154">
    <property type="entry name" value="LEUCINE-RESPONSIVE REGULATORY PROTEIN"/>
    <property type="match status" value="1"/>
</dbReference>
<dbReference type="AlphaFoldDB" id="A0A1D8S2I1"/>
<dbReference type="GO" id="GO:0043200">
    <property type="term" value="P:response to amino acid"/>
    <property type="evidence" value="ECO:0007669"/>
    <property type="project" value="TreeGrafter"/>
</dbReference>
<dbReference type="CDD" id="cd00090">
    <property type="entry name" value="HTH_ARSR"/>
    <property type="match status" value="1"/>
</dbReference>
<dbReference type="RefSeq" id="WP_070364322.1">
    <property type="nucleotide sequence ID" value="NZ_CP016070.1"/>
</dbReference>
<dbReference type="PANTHER" id="PTHR30154:SF34">
    <property type="entry name" value="TRANSCRIPTIONAL REGULATOR AZLB"/>
    <property type="match status" value="1"/>
</dbReference>
<dbReference type="Pfam" id="PF02080">
    <property type="entry name" value="TrkA_C"/>
    <property type="match status" value="1"/>
</dbReference>
<dbReference type="STRING" id="1873524.HSR6_0345"/>
<dbReference type="GO" id="GO:0008324">
    <property type="term" value="F:monoatomic cation transmembrane transporter activity"/>
    <property type="evidence" value="ECO:0007669"/>
    <property type="project" value="InterPro"/>
</dbReference>
<evidence type="ECO:0000259" key="5">
    <source>
        <dbReference type="PROSITE" id="PS51202"/>
    </source>
</evidence>
<dbReference type="InterPro" id="IPR006037">
    <property type="entry name" value="RCK_C"/>
</dbReference>
<dbReference type="GO" id="GO:0005829">
    <property type="term" value="C:cytosol"/>
    <property type="evidence" value="ECO:0007669"/>
    <property type="project" value="TreeGrafter"/>
</dbReference>
<keyword evidence="1" id="KW-0805">Transcription regulation</keyword>
<sequence length="252" mass="27399">MTRGIDSIDETILYYLSQEARHTSAPEIAEAVDVSAPTVRNRIRKLESAGIIRGYHADIDYEQVGGRLTYTFVCSTGDHDREEMAQRILDISGVINVQEYMSGKGDLSVKVVGDDTDDLTQIAQHVSSLGVDIDDEKLVYREYVRPYAPFGPREADPVSPVTGVDGLAGNAEVFELLVQADAAVAGQTLQSAKESGLLSEDVLVVRVNRNGESITPTGETRIETGDFVTLHSRSGLSETTLEAFLGERAPPR</sequence>
<evidence type="ECO:0000313" key="6">
    <source>
        <dbReference type="EMBL" id="AOW79560.1"/>
    </source>
</evidence>
<dbReference type="Pfam" id="PF13412">
    <property type="entry name" value="HTH_24"/>
    <property type="match status" value="1"/>
</dbReference>
<gene>
    <name evidence="6" type="ORF">HTSR_0360</name>
</gene>
<dbReference type="SUPFAM" id="SSF116726">
    <property type="entry name" value="TrkA C-terminal domain-like"/>
    <property type="match status" value="1"/>
</dbReference>
<dbReference type="GO" id="GO:0043565">
    <property type="term" value="F:sequence-specific DNA binding"/>
    <property type="evidence" value="ECO:0007669"/>
    <property type="project" value="InterPro"/>
</dbReference>
<dbReference type="PROSITE" id="PS50956">
    <property type="entry name" value="HTH_ASNC_2"/>
    <property type="match status" value="1"/>
</dbReference>
<dbReference type="PROSITE" id="PS51202">
    <property type="entry name" value="RCK_C"/>
    <property type="match status" value="1"/>
</dbReference>
<dbReference type="SMART" id="SM00344">
    <property type="entry name" value="HTH_ASNC"/>
    <property type="match status" value="1"/>
</dbReference>
<dbReference type="Gene3D" id="3.30.70.1450">
    <property type="entry name" value="Regulator of K+ conductance, C-terminal domain"/>
    <property type="match status" value="1"/>
</dbReference>
<evidence type="ECO:0000256" key="1">
    <source>
        <dbReference type="ARBA" id="ARBA00023015"/>
    </source>
</evidence>
<evidence type="ECO:0000256" key="3">
    <source>
        <dbReference type="ARBA" id="ARBA00023163"/>
    </source>
</evidence>
<dbReference type="KEGG" id="halh:HTSR_0360"/>
<reference evidence="6 7" key="1">
    <citation type="submission" date="2016-06" db="EMBL/GenBank/DDBJ databases">
        <title>Discovery of anaerobic lithoheterotrophic haloarchaeon capable of sulfur respiration by hydrogen and formate.</title>
        <authorList>
            <person name="Sorokin D.Y."/>
            <person name="Kublanov I.V."/>
            <person name="Roman P."/>
            <person name="Sinninghe Damste J.S."/>
            <person name="Golyshin P.N."/>
            <person name="Rojo D."/>
            <person name="Ciordia S."/>
            <person name="Mena Md.C."/>
            <person name="Ferrer M."/>
            <person name="Smedile F."/>
            <person name="Messina E."/>
            <person name="La Cono V."/>
            <person name="Yakimov M.M."/>
        </authorList>
    </citation>
    <scope>NUCLEOTIDE SEQUENCE [LARGE SCALE GENOMIC DNA]</scope>
    <source>
        <strain evidence="6 7">HTSR1</strain>
    </source>
</reference>
<dbReference type="InterPro" id="IPR036721">
    <property type="entry name" value="RCK_C_sf"/>
</dbReference>
<dbReference type="Gene3D" id="1.10.10.10">
    <property type="entry name" value="Winged helix-like DNA-binding domain superfamily/Winged helix DNA-binding domain"/>
    <property type="match status" value="1"/>
</dbReference>
<dbReference type="EMBL" id="CP016070">
    <property type="protein sequence ID" value="AOW79560.1"/>
    <property type="molecule type" value="Genomic_DNA"/>
</dbReference>
<accession>A0A1D8S2I1</accession>
<protein>
    <submittedName>
        <fullName evidence="6">AsnC family transcriptional regulator</fullName>
    </submittedName>
</protein>
<dbReference type="GO" id="GO:0006813">
    <property type="term" value="P:potassium ion transport"/>
    <property type="evidence" value="ECO:0007669"/>
    <property type="project" value="InterPro"/>
</dbReference>
<evidence type="ECO:0000256" key="2">
    <source>
        <dbReference type="ARBA" id="ARBA00023125"/>
    </source>
</evidence>
<dbReference type="Proteomes" id="UP000185608">
    <property type="component" value="Chromosome"/>
</dbReference>
<evidence type="ECO:0000313" key="7">
    <source>
        <dbReference type="Proteomes" id="UP000185608"/>
    </source>
</evidence>
<evidence type="ECO:0000259" key="4">
    <source>
        <dbReference type="PROSITE" id="PS50956"/>
    </source>
</evidence>
<keyword evidence="3" id="KW-0804">Transcription</keyword>
<dbReference type="PRINTS" id="PR00033">
    <property type="entry name" value="HTHASNC"/>
</dbReference>
<dbReference type="Gene3D" id="3.30.70.920">
    <property type="match status" value="1"/>
</dbReference>
<name>A0A1D8S2I1_9EURY</name>
<organism evidence="6 7">
    <name type="scientific">Halodesulfurarchaeum formicicum</name>
    <dbReference type="NCBI Taxonomy" id="1873524"/>
    <lineage>
        <taxon>Archaea</taxon>
        <taxon>Methanobacteriati</taxon>
        <taxon>Methanobacteriota</taxon>
        <taxon>Stenosarchaea group</taxon>
        <taxon>Halobacteria</taxon>
        <taxon>Halobacteriales</taxon>
        <taxon>Halobacteriaceae</taxon>
        <taxon>Halodesulfurarchaeum</taxon>
    </lineage>
</organism>
<dbReference type="InterPro" id="IPR011991">
    <property type="entry name" value="ArsR-like_HTH"/>
</dbReference>